<dbReference type="PANTHER" id="PTHR43176:SF3">
    <property type="entry name" value="3-HYDROXYISOBUTYRYL-COA HYDROLASE, MITOCHONDRIAL"/>
    <property type="match status" value="1"/>
</dbReference>
<evidence type="ECO:0000256" key="1">
    <source>
        <dbReference type="ARBA" id="ARBA00001709"/>
    </source>
</evidence>
<dbReference type="EC" id="3.1.2.4" evidence="2"/>
<protein>
    <recommendedName>
        <fullName evidence="2">3-hydroxyisobutyryl-CoA hydrolase</fullName>
        <ecNumber evidence="2">3.1.2.4</ecNumber>
    </recommendedName>
</protein>
<dbReference type="InterPro" id="IPR029045">
    <property type="entry name" value="ClpP/crotonase-like_dom_sf"/>
</dbReference>
<keyword evidence="6" id="KW-1185">Reference proteome</keyword>
<comment type="caution">
    <text evidence="5">The sequence shown here is derived from an EMBL/GenBank/DDBJ whole genome shotgun (WGS) entry which is preliminary data.</text>
</comment>
<keyword evidence="3" id="KW-0378">Hydrolase</keyword>
<dbReference type="Gene3D" id="3.90.226.10">
    <property type="entry name" value="2-enoyl-CoA Hydratase, Chain A, domain 1"/>
    <property type="match status" value="1"/>
</dbReference>
<sequence length="360" mass="39424">MTETRQKPELRCTREGALGIITLDRQEALNALSHEMVVAMSRQLAAWHRDPQVAAVLVKPAPGRAFCAGGDVRTVNEVCRREGIGAATPFFHDEYRLNWRIKHFGKPYISLLDGVTMGGGVGISVHGTHRVLTERILFAMPETGIGFFPDVGGSYFLPRCPGASGTWMALTGARLHAADCRWAGIGTHFVPSDRLEELEARLVAARGVELPGELEAALAEFGEAPEPAPLAERRALIDRCFAADSAAQAVAALEAEDDGWAHEQAALIRRKSPLATAVTHAQLRRGAELDFDACMAMEYRMVHHFLENGEFYEGVRALLIDKDKNPRWAHARLEDVPEGAIEEVFAALPQGDLAFDWQGV</sequence>
<evidence type="ECO:0000256" key="2">
    <source>
        <dbReference type="ARBA" id="ARBA00011915"/>
    </source>
</evidence>
<dbReference type="GO" id="GO:0006574">
    <property type="term" value="P:L-valine catabolic process"/>
    <property type="evidence" value="ECO:0007669"/>
    <property type="project" value="TreeGrafter"/>
</dbReference>
<dbReference type="CDD" id="cd06558">
    <property type="entry name" value="crotonase-like"/>
    <property type="match status" value="1"/>
</dbReference>
<dbReference type="PANTHER" id="PTHR43176">
    <property type="entry name" value="3-HYDROXYISOBUTYRYL-COA HYDROLASE-RELATED"/>
    <property type="match status" value="1"/>
</dbReference>
<accession>A0AAP3V2L9</accession>
<dbReference type="GO" id="GO:0003860">
    <property type="term" value="F:3-hydroxyisobutyryl-CoA hydrolase activity"/>
    <property type="evidence" value="ECO:0007669"/>
    <property type="project" value="UniProtKB-EC"/>
</dbReference>
<evidence type="ECO:0000313" key="6">
    <source>
        <dbReference type="Proteomes" id="UP001301140"/>
    </source>
</evidence>
<dbReference type="NCBIfam" id="NF004127">
    <property type="entry name" value="PRK05617.1"/>
    <property type="match status" value="1"/>
</dbReference>
<dbReference type="Pfam" id="PF16113">
    <property type="entry name" value="ECH_2"/>
    <property type="match status" value="1"/>
</dbReference>
<dbReference type="AlphaFoldDB" id="A0AAP3V2L9"/>
<proteinExistence type="predicted"/>
<dbReference type="InterPro" id="IPR032259">
    <property type="entry name" value="HIBYL-CoA-H"/>
</dbReference>
<dbReference type="SUPFAM" id="SSF52096">
    <property type="entry name" value="ClpP/crotonase"/>
    <property type="match status" value="1"/>
</dbReference>
<organism evidence="5 6">
    <name type="scientific">Marinimicrococcus flavescens</name>
    <dbReference type="NCBI Taxonomy" id="3031815"/>
    <lineage>
        <taxon>Bacteria</taxon>
        <taxon>Pseudomonadati</taxon>
        <taxon>Pseudomonadota</taxon>
        <taxon>Alphaproteobacteria</taxon>
        <taxon>Geminicoccales</taxon>
        <taxon>Geminicoccaceae</taxon>
        <taxon>Marinimicrococcus</taxon>
    </lineage>
</organism>
<dbReference type="RefSeq" id="WP_327788137.1">
    <property type="nucleotide sequence ID" value="NZ_JARGEQ010000040.1"/>
</dbReference>
<feature type="domain" description="Enoyl-CoA hydratase/isomerase" evidence="4">
    <location>
        <begin position="19"/>
        <end position="345"/>
    </location>
</feature>
<name>A0AAP3V2L9_9PROT</name>
<dbReference type="InterPro" id="IPR045004">
    <property type="entry name" value="ECH_dom"/>
</dbReference>
<evidence type="ECO:0000256" key="3">
    <source>
        <dbReference type="ARBA" id="ARBA00022801"/>
    </source>
</evidence>
<reference evidence="5 6" key="1">
    <citation type="submission" date="2023-03" db="EMBL/GenBank/DDBJ databases">
        <title>YIM 152171 draft genome.</title>
        <authorList>
            <person name="Yang Z."/>
        </authorList>
    </citation>
    <scope>NUCLEOTIDE SEQUENCE [LARGE SCALE GENOMIC DNA]</scope>
    <source>
        <strain evidence="5 6">YIM 152171</strain>
    </source>
</reference>
<dbReference type="EMBL" id="JARGEQ010000040">
    <property type="protein sequence ID" value="MDF1585722.1"/>
    <property type="molecule type" value="Genomic_DNA"/>
</dbReference>
<gene>
    <name evidence="5" type="ORF">PZ740_04895</name>
</gene>
<dbReference type="Proteomes" id="UP001301140">
    <property type="component" value="Unassembled WGS sequence"/>
</dbReference>
<evidence type="ECO:0000259" key="4">
    <source>
        <dbReference type="Pfam" id="PF16113"/>
    </source>
</evidence>
<comment type="catalytic activity">
    <reaction evidence="1">
        <text>3-hydroxy-2-methylpropanoyl-CoA + H2O = 3-hydroxy-2-methylpropanoate + CoA + H(+)</text>
        <dbReference type="Rhea" id="RHEA:20888"/>
        <dbReference type="ChEBI" id="CHEBI:11805"/>
        <dbReference type="ChEBI" id="CHEBI:15377"/>
        <dbReference type="ChEBI" id="CHEBI:15378"/>
        <dbReference type="ChEBI" id="CHEBI:57287"/>
        <dbReference type="ChEBI" id="CHEBI:57340"/>
        <dbReference type="EC" id="3.1.2.4"/>
    </reaction>
</comment>
<evidence type="ECO:0000313" key="5">
    <source>
        <dbReference type="EMBL" id="MDF1585722.1"/>
    </source>
</evidence>